<protein>
    <submittedName>
        <fullName evidence="3">Uncharacterized protein</fullName>
    </submittedName>
</protein>
<evidence type="ECO:0000256" key="1">
    <source>
        <dbReference type="SAM" id="MobiDB-lite"/>
    </source>
</evidence>
<proteinExistence type="predicted"/>
<evidence type="ECO:0000313" key="4">
    <source>
        <dbReference type="Proteomes" id="UP000176198"/>
    </source>
</evidence>
<accession>A0A1F7WJS3</accession>
<dbReference type="STRING" id="1802471.A2115_02230"/>
<feature type="region of interest" description="Disordered" evidence="1">
    <location>
        <begin position="72"/>
        <end position="91"/>
    </location>
</feature>
<sequence>MDGIQKLLAIVVVSLTTLLVIVGIQVILIIADLRRAIKRLNSILEDSIMGGGLIRPDKLTGVLELFGRGKRVKERGSMSTGNFSSDAKDNS</sequence>
<name>A0A1F7WJS3_9BACT</name>
<gene>
    <name evidence="3" type="ORF">A2115_02230</name>
</gene>
<keyword evidence="2" id="KW-0812">Transmembrane</keyword>
<reference evidence="3 4" key="1">
    <citation type="journal article" date="2016" name="Nat. Commun.">
        <title>Thousands of microbial genomes shed light on interconnected biogeochemical processes in an aquifer system.</title>
        <authorList>
            <person name="Anantharaman K."/>
            <person name="Brown C.T."/>
            <person name="Hug L.A."/>
            <person name="Sharon I."/>
            <person name="Castelle C.J."/>
            <person name="Probst A.J."/>
            <person name="Thomas B.C."/>
            <person name="Singh A."/>
            <person name="Wilkins M.J."/>
            <person name="Karaoz U."/>
            <person name="Brodie E.L."/>
            <person name="Williams K.H."/>
            <person name="Hubbard S.S."/>
            <person name="Banfield J.F."/>
        </authorList>
    </citation>
    <scope>NUCLEOTIDE SEQUENCE [LARGE SCALE GENOMIC DNA]</scope>
</reference>
<organism evidence="3 4">
    <name type="scientific">Candidatus Woesebacteria bacterium GWA1_41_8</name>
    <dbReference type="NCBI Taxonomy" id="1802471"/>
    <lineage>
        <taxon>Bacteria</taxon>
        <taxon>Candidatus Woeseibacteriota</taxon>
    </lineage>
</organism>
<evidence type="ECO:0000313" key="3">
    <source>
        <dbReference type="EMBL" id="OGM03051.1"/>
    </source>
</evidence>
<feature type="transmembrane region" description="Helical" evidence="2">
    <location>
        <begin position="6"/>
        <end position="31"/>
    </location>
</feature>
<evidence type="ECO:0000256" key="2">
    <source>
        <dbReference type="SAM" id="Phobius"/>
    </source>
</evidence>
<dbReference type="Proteomes" id="UP000176198">
    <property type="component" value="Unassembled WGS sequence"/>
</dbReference>
<comment type="caution">
    <text evidence="3">The sequence shown here is derived from an EMBL/GenBank/DDBJ whole genome shotgun (WGS) entry which is preliminary data.</text>
</comment>
<dbReference type="EMBL" id="MGFJ01000007">
    <property type="protein sequence ID" value="OGM03051.1"/>
    <property type="molecule type" value="Genomic_DNA"/>
</dbReference>
<dbReference type="AlphaFoldDB" id="A0A1F7WJS3"/>
<keyword evidence="2" id="KW-1133">Transmembrane helix</keyword>
<keyword evidence="2" id="KW-0472">Membrane</keyword>